<evidence type="ECO:0000256" key="1">
    <source>
        <dbReference type="SAM" id="Phobius"/>
    </source>
</evidence>
<feature type="transmembrane region" description="Helical" evidence="1">
    <location>
        <begin position="7"/>
        <end position="27"/>
    </location>
</feature>
<keyword evidence="3" id="KW-1185">Reference proteome</keyword>
<reference evidence="2 3" key="1">
    <citation type="submission" date="2018-10" db="EMBL/GenBank/DDBJ databases">
        <title>Genomic Encyclopedia of Archaeal and Bacterial Type Strains, Phase II (KMG-II): from individual species to whole genera.</title>
        <authorList>
            <person name="Goeker M."/>
        </authorList>
    </citation>
    <scope>NUCLEOTIDE SEQUENCE [LARGE SCALE GENOMIC DNA]</scope>
    <source>
        <strain evidence="2 3">DSM 235</strain>
    </source>
</reference>
<evidence type="ECO:0000313" key="2">
    <source>
        <dbReference type="EMBL" id="RKT46169.1"/>
    </source>
</evidence>
<evidence type="ECO:0000313" key="3">
    <source>
        <dbReference type="Proteomes" id="UP000274556"/>
    </source>
</evidence>
<proteinExistence type="predicted"/>
<accession>A0A495VA26</accession>
<dbReference type="RefSeq" id="WP_120798331.1">
    <property type="nucleotide sequence ID" value="NZ_RBXL01000001.1"/>
</dbReference>
<name>A0A495VA26_9GAMM</name>
<protein>
    <submittedName>
        <fullName evidence="2">Uncharacterized protein</fullName>
    </submittedName>
</protein>
<comment type="caution">
    <text evidence="2">The sequence shown here is derived from an EMBL/GenBank/DDBJ whole genome shotgun (WGS) entry which is preliminary data.</text>
</comment>
<sequence>MKTRRPINSIAMGIGLIAAALIVDGWLPIGIAIKDAHAVVGRPMTPASVAGVARRTTRRTIHRSAVYVSTLPAACRTVVIDGTSLYSCGGSYYQSYGGRYAVVYVD</sequence>
<gene>
    <name evidence="2" type="ORF">BDD21_3669</name>
</gene>
<dbReference type="OrthoDB" id="8283662at2"/>
<keyword evidence="1" id="KW-0812">Transmembrane</keyword>
<organism evidence="2 3">
    <name type="scientific">Thiocapsa rosea</name>
    <dbReference type="NCBI Taxonomy" id="69360"/>
    <lineage>
        <taxon>Bacteria</taxon>
        <taxon>Pseudomonadati</taxon>
        <taxon>Pseudomonadota</taxon>
        <taxon>Gammaproteobacteria</taxon>
        <taxon>Chromatiales</taxon>
        <taxon>Chromatiaceae</taxon>
        <taxon>Thiocapsa</taxon>
    </lineage>
</organism>
<keyword evidence="1" id="KW-1133">Transmembrane helix</keyword>
<dbReference type="Proteomes" id="UP000274556">
    <property type="component" value="Unassembled WGS sequence"/>
</dbReference>
<keyword evidence="1" id="KW-0472">Membrane</keyword>
<dbReference type="EMBL" id="RBXL01000001">
    <property type="protein sequence ID" value="RKT46169.1"/>
    <property type="molecule type" value="Genomic_DNA"/>
</dbReference>
<dbReference type="AlphaFoldDB" id="A0A495VA26"/>